<dbReference type="PANTHER" id="PTHR12143">
    <property type="entry name" value="PEPTIDE N-GLYCANASE PNGASE -RELATED"/>
    <property type="match status" value="1"/>
</dbReference>
<dbReference type="Pfam" id="PF00041">
    <property type="entry name" value="fn3"/>
    <property type="match status" value="1"/>
</dbReference>
<feature type="domain" description="Fibronectin type-III" evidence="4">
    <location>
        <begin position="1590"/>
        <end position="1682"/>
    </location>
</feature>
<dbReference type="GO" id="GO:0006516">
    <property type="term" value="P:glycoprotein catabolic process"/>
    <property type="evidence" value="ECO:0007669"/>
    <property type="project" value="TreeGrafter"/>
</dbReference>
<dbReference type="Gene3D" id="1.20.1270.70">
    <property type="entry name" value="Designed single chain three-helix bundle"/>
    <property type="match status" value="1"/>
</dbReference>
<dbReference type="InterPro" id="IPR041371">
    <property type="entry name" value="GH92_N"/>
</dbReference>
<proteinExistence type="predicted"/>
<dbReference type="Pfam" id="PF17678">
    <property type="entry name" value="Glyco_hydro_92N"/>
    <property type="match status" value="1"/>
</dbReference>
<evidence type="ECO:0000313" key="6">
    <source>
        <dbReference type="EMBL" id="TCC30857.1"/>
    </source>
</evidence>
<evidence type="ECO:0000256" key="1">
    <source>
        <dbReference type="ARBA" id="ARBA00022729"/>
    </source>
</evidence>
<feature type="domain" description="CBM6" evidence="5">
    <location>
        <begin position="1304"/>
        <end position="1447"/>
    </location>
</feature>
<dbReference type="InterPro" id="IPR008979">
    <property type="entry name" value="Galactose-bd-like_sf"/>
</dbReference>
<dbReference type="Gene3D" id="1.20.1270.90">
    <property type="entry name" value="AF1782-like"/>
    <property type="match status" value="1"/>
</dbReference>
<reference evidence="6 7" key="1">
    <citation type="submission" date="2019-02" db="EMBL/GenBank/DDBJ databases">
        <title>Kribbella capetownensis sp. nov. and Kribbella speibonae sp. nov., isolated from soil.</title>
        <authorList>
            <person name="Curtis S.M."/>
            <person name="Norton I."/>
            <person name="Everest G.J."/>
            <person name="Meyers P.R."/>
        </authorList>
    </citation>
    <scope>NUCLEOTIDE SEQUENCE [LARGE SCALE GENOMIC DNA]</scope>
    <source>
        <strain evidence="6 7">YM55</strain>
    </source>
</reference>
<keyword evidence="1" id="KW-0732">Signal</keyword>
<dbReference type="SMART" id="SM00014">
    <property type="entry name" value="acidPPc"/>
    <property type="match status" value="1"/>
</dbReference>
<dbReference type="GO" id="GO:0030246">
    <property type="term" value="F:carbohydrate binding"/>
    <property type="evidence" value="ECO:0007669"/>
    <property type="project" value="InterPro"/>
</dbReference>
<name>A0A4R0IEE0_9ACTN</name>
<dbReference type="GO" id="GO:0016798">
    <property type="term" value="F:hydrolase activity, acting on glycosyl bonds"/>
    <property type="evidence" value="ECO:0007669"/>
    <property type="project" value="UniProtKB-KW"/>
</dbReference>
<dbReference type="EMBL" id="SJKC01000007">
    <property type="protein sequence ID" value="TCC30857.1"/>
    <property type="molecule type" value="Genomic_DNA"/>
</dbReference>
<dbReference type="Pfam" id="PF07554">
    <property type="entry name" value="FIVAR"/>
    <property type="match status" value="2"/>
</dbReference>
<dbReference type="InterPro" id="IPR050883">
    <property type="entry name" value="PNGase"/>
</dbReference>
<keyword evidence="2" id="KW-0378">Hydrolase</keyword>
<keyword evidence="3" id="KW-0624">Polysaccharide degradation</keyword>
<dbReference type="SUPFAM" id="SSF48208">
    <property type="entry name" value="Six-hairpin glycosidases"/>
    <property type="match status" value="1"/>
</dbReference>
<dbReference type="CDD" id="cd00063">
    <property type="entry name" value="FN3"/>
    <property type="match status" value="1"/>
</dbReference>
<dbReference type="Pfam" id="PF03422">
    <property type="entry name" value="CBM_6"/>
    <property type="match status" value="3"/>
</dbReference>
<dbReference type="Gene3D" id="1.20.1050.60">
    <property type="entry name" value="alpha-1,2-mannosidase"/>
    <property type="match status" value="1"/>
</dbReference>
<dbReference type="PROSITE" id="PS50853">
    <property type="entry name" value="FN3"/>
    <property type="match status" value="1"/>
</dbReference>
<dbReference type="Gene3D" id="2.60.40.10">
    <property type="entry name" value="Immunoglobulins"/>
    <property type="match status" value="1"/>
</dbReference>
<dbReference type="GO" id="GO:0000224">
    <property type="term" value="F:peptide-N4-(N-acetyl-beta-glucosaminyl)asparagine amidase activity"/>
    <property type="evidence" value="ECO:0007669"/>
    <property type="project" value="TreeGrafter"/>
</dbReference>
<evidence type="ECO:0000259" key="4">
    <source>
        <dbReference type="PROSITE" id="PS50853"/>
    </source>
</evidence>
<evidence type="ECO:0000259" key="5">
    <source>
        <dbReference type="PROSITE" id="PS51175"/>
    </source>
</evidence>
<dbReference type="GO" id="GO:0000272">
    <property type="term" value="P:polysaccharide catabolic process"/>
    <property type="evidence" value="ECO:0007669"/>
    <property type="project" value="UniProtKB-KW"/>
</dbReference>
<comment type="caution">
    <text evidence="6">The sequence shown here is derived from an EMBL/GenBank/DDBJ whole genome shotgun (WGS) entry which is preliminary data.</text>
</comment>
<dbReference type="CDD" id="cd04084">
    <property type="entry name" value="CBM6_xylanase-like"/>
    <property type="match status" value="2"/>
</dbReference>
<dbReference type="Gene3D" id="1.20.144.10">
    <property type="entry name" value="Phosphatidic acid phosphatase type 2/haloperoxidase"/>
    <property type="match status" value="1"/>
</dbReference>
<evidence type="ECO:0000256" key="2">
    <source>
        <dbReference type="ARBA" id="ARBA00023295"/>
    </source>
</evidence>
<dbReference type="Gene3D" id="2.70.98.10">
    <property type="match status" value="1"/>
</dbReference>
<dbReference type="Pfam" id="PF07971">
    <property type="entry name" value="Glyco_hydro_92"/>
    <property type="match status" value="2"/>
</dbReference>
<dbReference type="PRINTS" id="PR00483">
    <property type="entry name" value="BACPHPHTASE"/>
</dbReference>
<keyword evidence="3" id="KW-0119">Carbohydrate metabolism</keyword>
<dbReference type="GO" id="GO:0005829">
    <property type="term" value="C:cytosol"/>
    <property type="evidence" value="ECO:0007669"/>
    <property type="project" value="TreeGrafter"/>
</dbReference>
<dbReference type="CDD" id="cd03397">
    <property type="entry name" value="PAP2_acid_phosphatase"/>
    <property type="match status" value="1"/>
</dbReference>
<dbReference type="Proteomes" id="UP000294225">
    <property type="component" value="Unassembled WGS sequence"/>
</dbReference>
<dbReference type="Gene3D" id="3.30.2080.10">
    <property type="entry name" value="GH92 mannosidase domain"/>
    <property type="match status" value="1"/>
</dbReference>
<dbReference type="Pfam" id="PF01569">
    <property type="entry name" value="PAP2"/>
    <property type="match status" value="1"/>
</dbReference>
<dbReference type="SUPFAM" id="SSF49785">
    <property type="entry name" value="Galactose-binding domain-like"/>
    <property type="match status" value="3"/>
</dbReference>
<sequence length="2145" mass="228166">MSPVCAASRQPVARIRTATALLLAFLLILASIVAVEQPHAAAQPSGTTPDLTSLVDPFVSTSGDHGNDLPGAQAPNSLVKVNPMTSPGRSHSGYDYAQTNINGFTQTNLDGVGGSGAGGDFLVVPTSVAYDARPSVASYAHPFTHDDEHASPGYYQVGLGAIAGKDGAITHPDGKIAAEMTATTRTALHRYTFPAGQTPSLVIDLANNFTQRNASDLTTTPLGDGRLVLAGSFTGFFNGATYKLYYYAETEQKVVKKQTWADGTTLADTATRRGRDTGAVLTFDQADQTVGLRVTLSPISTEQAKVDQAAELGSKTFDQVRQDTGQAWNRMLQRVNITASDRSDPTGDLRKLFYTHLYRMFALPINATSTSGTYRGVDGSVHKVDNYTYYDGWSSWDDFRKYSVIAYVAPDIYKDIIQSLITRMADQATTGSSDVFAPTQGVPNVRYERSAVIVADALSKGYTGFSRLAQAYPVLRDLTGYYTGQQLRQGFIADRPGDMAQRGYDQWALAIIADAVGRTNDAATLRKQALLPLANQYKPGAWTAADGTKVGLLTPRDSSGNWTNVDYEQFQAANLYQGTLWQYNWYPAYDMAGLIKATGGQHATELALRELFGEDEPDNGRAMLHSNANEIDLQAPYLFNYVNEPALTQKWVRAIYTKQTWNRYIATGQTDGNNPPSGNGEFTPPVKTKVYQLAPEGFLPTMDNDAGTMSTMFVAAALGMFPVTAGSSQYQIGTPFFDSATIAYPSGRNFTVSAANVTPDNFYVQSAKLNGRGFHNTWIDFSTITGGGSLDFSMGARPSTWGSDSAPAYSLSNPATGKPQTYQVTADRTTVAAGADGKLAGGVKLTFDRRVKLAARVGTDLLRQGSARVIGLPDGTKASVTVTGASTVALGLSGRVSTEAQVWIEFTDAAFRGGVKVRQITGHGVSATSPITLSVAAADRAAMQALVGEGLLERQGNYSVTSYRAFTAALARARAVLDDPAAAGADLRAAKEYLQSAADTLTLNEGGYRVLQAEQSDEWSGPPLNNQAYMSAGNLGGVTDGSWIRYLDLDFTGTTPKYLLVRYASSRDPSTTPARLQVHAGNQSGPVIGQADLPGTGGWGNYQTIVVNLTDAAELVDAKTVSFTFSTPPGEQWVSNFDWFQFTQSLQSDPNAPYVLEAESWSSNSGGNLKNETSTWSSGNVVDVGGVNNDSWLDYRTVDFGTTPVTDLSVHYVNNTARCGTNSRLDVYLDAADPANPGTPFVTVPLAATGDNWAADGATSIALPKALTGSHRVTIVNRSTTDASHPYVANLDNFTFTRAVQNTLDVQAETWQSTSGDPLKVENSNWDDGPVANVGGTYDGAWIDYGTVDFGVTGRNQVSVHYAGNSGRVGGNPRLEFYLDAADPAHPSNPIATVALPATAANWNTSGLATTKIPTAVTGNHRLSVVMRATTSAALPYVANLDKYTFSTEQAPETVDKSKLEQAIATDVPGLDRYPVIDAAAYRRELAAAKVLLADDAATQSMVDAQTRSLLLAAGQLVPKVRRQLENLVADAQSRTNQRYTDASWQTLQNAIAQANQVLADKTATDAALTQQLQRLQTAIDGLRVKAKTAPSVPLNVSAGGQDSALTVSWQAPADDGGSPLTGYVVRLADGHLLRVDDPAQHVATFSGLKPGQTYVAAVSAVNALGTSPASAWTAPYRAASVAAAPATATSAGVNLADGFPSDAWPSDQYLNELLGAFPGLPASVKGANTKVDRDQVVSINDKTALAINNAATTAEMNRAQTDADHSLRETGTDALGSRLGPIYAQALAAGELPQTKAVLDRVGQNIPGADAAKGIWAYDRPFLRLGLASNGGLIMDSPAGGYDGYTTSPSFPSGHTYGGYVEGTTLATLLPEMAPTILARSSEYGNNRIVNGFHYPLDVMGGRMIAQSVVAHRWADPAFAPALELAHKELETVLSSKCEAAGYTTIKLCAGDPYAGLTDPAATQLYTYRLDYGFPRVTSAGQPEIVPAEAAELLTTTFPELTDEQRTQILQQTALDSGTGLDRTADDQSSWMRVNLSKAMTATYRLNPDGTLTVTNYSDATAASIATLTRITANGSPIDGFDPATKTYMLDWPCRAPRITGTPSIPGATTTITTTADRTIITVTSANRSVTTKYAVQLHRTPRC</sequence>
<dbReference type="InterPro" id="IPR014718">
    <property type="entry name" value="GH-type_carb-bd"/>
</dbReference>
<dbReference type="PANTHER" id="PTHR12143:SF39">
    <property type="entry name" value="SECRETED PROTEIN"/>
    <property type="match status" value="1"/>
</dbReference>
<feature type="domain" description="CBM6" evidence="5">
    <location>
        <begin position="1009"/>
        <end position="1143"/>
    </location>
</feature>
<feature type="domain" description="CBM6" evidence="5">
    <location>
        <begin position="1154"/>
        <end position="1297"/>
    </location>
</feature>
<keyword evidence="2" id="KW-0326">Glycosidase</keyword>
<dbReference type="InterPro" id="IPR036116">
    <property type="entry name" value="FN3_sf"/>
</dbReference>
<organism evidence="6 7">
    <name type="scientific">Kribbella speibonae</name>
    <dbReference type="NCBI Taxonomy" id="1572660"/>
    <lineage>
        <taxon>Bacteria</taxon>
        <taxon>Bacillati</taxon>
        <taxon>Actinomycetota</taxon>
        <taxon>Actinomycetes</taxon>
        <taxon>Propionibacteriales</taxon>
        <taxon>Kribbellaceae</taxon>
        <taxon>Kribbella</taxon>
    </lineage>
</organism>
<dbReference type="SUPFAM" id="SSF48317">
    <property type="entry name" value="Acid phosphatase/Vanadium-dependent haloperoxidase"/>
    <property type="match status" value="1"/>
</dbReference>
<dbReference type="InterPro" id="IPR036938">
    <property type="entry name" value="PAP2/HPO_sf"/>
</dbReference>
<dbReference type="SMART" id="SM00606">
    <property type="entry name" value="CBD_IV"/>
    <property type="match status" value="3"/>
</dbReference>
<dbReference type="InterPro" id="IPR001011">
    <property type="entry name" value="Acid_Pase_classA_bac"/>
</dbReference>
<evidence type="ECO:0000256" key="3">
    <source>
        <dbReference type="ARBA" id="ARBA00023326"/>
    </source>
</evidence>
<dbReference type="Gene3D" id="1.20.1610.10">
    <property type="entry name" value="alpha-1,2-mannosidases domains"/>
    <property type="match status" value="1"/>
</dbReference>
<dbReference type="SUPFAM" id="SSF49265">
    <property type="entry name" value="Fibronectin type III"/>
    <property type="match status" value="1"/>
</dbReference>
<dbReference type="InterPro" id="IPR003961">
    <property type="entry name" value="FN3_dom"/>
</dbReference>
<dbReference type="PROSITE" id="PS51175">
    <property type="entry name" value="CBM6"/>
    <property type="match status" value="3"/>
</dbReference>
<evidence type="ECO:0000313" key="7">
    <source>
        <dbReference type="Proteomes" id="UP000294225"/>
    </source>
</evidence>
<dbReference type="RefSeq" id="WP_131499674.1">
    <property type="nucleotide sequence ID" value="NZ_SJKC01000007.1"/>
</dbReference>
<accession>A0A4R0IEE0</accession>
<dbReference type="InterPro" id="IPR008928">
    <property type="entry name" value="6-hairpin_glycosidase_sf"/>
</dbReference>
<dbReference type="InterPro" id="IPR012939">
    <property type="entry name" value="Glyco_hydro_92"/>
</dbReference>
<protein>
    <submittedName>
        <fullName evidence="6">Carbohydrate-binding protein</fullName>
    </submittedName>
</protein>
<dbReference type="Gene3D" id="2.60.120.260">
    <property type="entry name" value="Galactose-binding domain-like"/>
    <property type="match status" value="3"/>
</dbReference>
<gene>
    <name evidence="6" type="ORF">E0H92_37760</name>
</gene>
<dbReference type="InterPro" id="IPR005084">
    <property type="entry name" value="CBM6"/>
</dbReference>
<dbReference type="SMART" id="SM00060">
    <property type="entry name" value="FN3"/>
    <property type="match status" value="1"/>
</dbReference>
<dbReference type="InterPro" id="IPR006584">
    <property type="entry name" value="Cellulose-bd_IV"/>
</dbReference>
<dbReference type="GO" id="GO:0003993">
    <property type="term" value="F:acid phosphatase activity"/>
    <property type="evidence" value="ECO:0007669"/>
    <property type="project" value="InterPro"/>
</dbReference>
<dbReference type="InterPro" id="IPR013783">
    <property type="entry name" value="Ig-like_fold"/>
</dbReference>
<dbReference type="GO" id="GO:0030288">
    <property type="term" value="C:outer membrane-bounded periplasmic space"/>
    <property type="evidence" value="ECO:0007669"/>
    <property type="project" value="InterPro"/>
</dbReference>
<dbReference type="InterPro" id="IPR000326">
    <property type="entry name" value="PAP2/HPO"/>
</dbReference>